<feature type="transmembrane region" description="Helical" evidence="7">
    <location>
        <begin position="124"/>
        <end position="142"/>
    </location>
</feature>
<dbReference type="InterPro" id="IPR011527">
    <property type="entry name" value="ABC1_TM_dom"/>
</dbReference>
<evidence type="ECO:0000259" key="9">
    <source>
        <dbReference type="PROSITE" id="PS50929"/>
    </source>
</evidence>
<comment type="caution">
    <text evidence="10">The sequence shown here is derived from an EMBL/GenBank/DDBJ whole genome shotgun (WGS) entry which is preliminary data.</text>
</comment>
<feature type="transmembrane region" description="Helical" evidence="7">
    <location>
        <begin position="229"/>
        <end position="254"/>
    </location>
</feature>
<evidence type="ECO:0000259" key="8">
    <source>
        <dbReference type="PROSITE" id="PS50893"/>
    </source>
</evidence>
<dbReference type="InterPro" id="IPR027417">
    <property type="entry name" value="P-loop_NTPase"/>
</dbReference>
<evidence type="ECO:0000256" key="7">
    <source>
        <dbReference type="SAM" id="Phobius"/>
    </source>
</evidence>
<feature type="transmembrane region" description="Helical" evidence="7">
    <location>
        <begin position="47"/>
        <end position="67"/>
    </location>
</feature>
<keyword evidence="5 7" id="KW-1133">Transmembrane helix</keyword>
<sequence>MKLSGIFRINKSRFILIFLMIIFAAVIDTLSQYLMTPAFNNLKNLNFLGFVIFIALSRLCDICRLLLNSGSDYLYSKQGQSYLHQIRKKISLYLFKKQIDDTAAVQNNLAANLDQLTRNYLTPIKAAFLYGLMVIFSIVVLFSYNWSLVFLTLILTVVSLFLPKAFEKMSSNATIKVTENNEKLLKAISNWINGLDELRRYSSFRIYSQSMNQAADDYKKAAIHQGATIAIADLTTAIVNIGGQIILMILSAYLYFNGQIVFGAVITTIQFCSTVMNGTALLAAQWNLIKSSKKLNEKITSLEAASAPLQNEHQDENVAKLQIKGLQHQFKNGELISYPDLTIKSGEKVLVTGDSGSGKSTLFKLILGKLSPTSGKVIFEDKNGKEIKLNRDELGYVAQDNTLFPDTIENNMTMFNSKLDEKVKRVAKQVEFENDLKKIPDGLKHEINLDEGNLSGGQKQKIVLARAILAGSKWLFIDEGTSAIDSKATKKILENLLDQETTIVMIAHNFNDELENLFDRKISLKNGGEQG</sequence>
<keyword evidence="4 10" id="KW-0067">ATP-binding</keyword>
<dbReference type="SUPFAM" id="SSF90123">
    <property type="entry name" value="ABC transporter transmembrane region"/>
    <property type="match status" value="1"/>
</dbReference>
<dbReference type="RefSeq" id="WP_257578291.1">
    <property type="nucleotide sequence ID" value="NZ_JANKAU010000001.1"/>
</dbReference>
<dbReference type="InterPro" id="IPR039421">
    <property type="entry name" value="Type_1_exporter"/>
</dbReference>
<dbReference type="InterPro" id="IPR017871">
    <property type="entry name" value="ABC_transporter-like_CS"/>
</dbReference>
<dbReference type="Pfam" id="PF00664">
    <property type="entry name" value="ABC_membrane"/>
    <property type="match status" value="1"/>
</dbReference>
<evidence type="ECO:0000256" key="6">
    <source>
        <dbReference type="ARBA" id="ARBA00023136"/>
    </source>
</evidence>
<keyword evidence="3" id="KW-0547">Nucleotide-binding</keyword>
<dbReference type="InterPro" id="IPR003439">
    <property type="entry name" value="ABC_transporter-like_ATP-bd"/>
</dbReference>
<keyword evidence="2 7" id="KW-0812">Transmembrane</keyword>
<reference evidence="10" key="1">
    <citation type="submission" date="2022-07" db="EMBL/GenBank/DDBJ databases">
        <title>Enhanced cultured diversity of the mouse gut microbiota enables custom-made synthetic communities.</title>
        <authorList>
            <person name="Afrizal A."/>
        </authorList>
    </citation>
    <scope>NUCLEOTIDE SEQUENCE</scope>
    <source>
        <strain evidence="10">DSM 100219</strain>
    </source>
</reference>
<dbReference type="PROSITE" id="PS00211">
    <property type="entry name" value="ABC_TRANSPORTER_1"/>
    <property type="match status" value="1"/>
</dbReference>
<dbReference type="Pfam" id="PF00005">
    <property type="entry name" value="ABC_tran"/>
    <property type="match status" value="1"/>
</dbReference>
<dbReference type="InterPro" id="IPR003593">
    <property type="entry name" value="AAA+_ATPase"/>
</dbReference>
<organism evidence="10 11">
    <name type="scientific">Lactobacillus johnsonii</name>
    <dbReference type="NCBI Taxonomy" id="33959"/>
    <lineage>
        <taxon>Bacteria</taxon>
        <taxon>Bacillati</taxon>
        <taxon>Bacillota</taxon>
        <taxon>Bacilli</taxon>
        <taxon>Lactobacillales</taxon>
        <taxon>Lactobacillaceae</taxon>
        <taxon>Lactobacillus</taxon>
    </lineage>
</organism>
<dbReference type="Gene3D" id="3.40.50.300">
    <property type="entry name" value="P-loop containing nucleotide triphosphate hydrolases"/>
    <property type="match status" value="1"/>
</dbReference>
<dbReference type="PANTHER" id="PTHR43394">
    <property type="entry name" value="ATP-DEPENDENT PERMEASE MDL1, MITOCHONDRIAL"/>
    <property type="match status" value="1"/>
</dbReference>
<evidence type="ECO:0000313" key="11">
    <source>
        <dbReference type="Proteomes" id="UP001206357"/>
    </source>
</evidence>
<dbReference type="Gene3D" id="1.20.1560.10">
    <property type="entry name" value="ABC transporter type 1, transmembrane domain"/>
    <property type="match status" value="1"/>
</dbReference>
<dbReference type="PANTHER" id="PTHR43394:SF1">
    <property type="entry name" value="ATP-BINDING CASSETTE SUB-FAMILY B MEMBER 10, MITOCHONDRIAL"/>
    <property type="match status" value="1"/>
</dbReference>
<feature type="domain" description="ABC transporter" evidence="8">
    <location>
        <begin position="321"/>
        <end position="530"/>
    </location>
</feature>
<dbReference type="GO" id="GO:0005886">
    <property type="term" value="C:plasma membrane"/>
    <property type="evidence" value="ECO:0007669"/>
    <property type="project" value="UniProtKB-SubCell"/>
</dbReference>
<dbReference type="SUPFAM" id="SSF52540">
    <property type="entry name" value="P-loop containing nucleoside triphosphate hydrolases"/>
    <property type="match status" value="1"/>
</dbReference>
<evidence type="ECO:0000313" key="10">
    <source>
        <dbReference type="EMBL" id="MCR1914199.1"/>
    </source>
</evidence>
<dbReference type="SMART" id="SM00382">
    <property type="entry name" value="AAA"/>
    <property type="match status" value="1"/>
</dbReference>
<dbReference type="GO" id="GO:0016887">
    <property type="term" value="F:ATP hydrolysis activity"/>
    <property type="evidence" value="ECO:0007669"/>
    <property type="project" value="InterPro"/>
</dbReference>
<proteinExistence type="predicted"/>
<comment type="subcellular location">
    <subcellularLocation>
        <location evidence="1">Cell membrane</location>
        <topology evidence="1">Multi-pass membrane protein</topology>
    </subcellularLocation>
</comment>
<protein>
    <submittedName>
        <fullName evidence="10">ABC transporter ATP-binding protein/permease</fullName>
    </submittedName>
</protein>
<feature type="domain" description="ABC transmembrane type-1" evidence="9">
    <location>
        <begin position="14"/>
        <end position="291"/>
    </location>
</feature>
<dbReference type="EMBL" id="JANKAU010000001">
    <property type="protein sequence ID" value="MCR1914199.1"/>
    <property type="molecule type" value="Genomic_DNA"/>
</dbReference>
<accession>A0AAW5LPU1</accession>
<dbReference type="InterPro" id="IPR025662">
    <property type="entry name" value="Sigma_54_int_dom_ATP-bd_1"/>
</dbReference>
<dbReference type="GO" id="GO:0015421">
    <property type="term" value="F:ABC-type oligopeptide transporter activity"/>
    <property type="evidence" value="ECO:0007669"/>
    <property type="project" value="TreeGrafter"/>
</dbReference>
<dbReference type="InterPro" id="IPR036640">
    <property type="entry name" value="ABC1_TM_sf"/>
</dbReference>
<feature type="transmembrane region" description="Helical" evidence="7">
    <location>
        <begin position="12"/>
        <end position="35"/>
    </location>
</feature>
<evidence type="ECO:0000256" key="4">
    <source>
        <dbReference type="ARBA" id="ARBA00022840"/>
    </source>
</evidence>
<keyword evidence="6 7" id="KW-0472">Membrane</keyword>
<evidence type="ECO:0000256" key="2">
    <source>
        <dbReference type="ARBA" id="ARBA00022692"/>
    </source>
</evidence>
<dbReference type="Proteomes" id="UP001206357">
    <property type="component" value="Unassembled WGS sequence"/>
</dbReference>
<name>A0AAW5LPU1_LACJH</name>
<dbReference type="PROSITE" id="PS00675">
    <property type="entry name" value="SIGMA54_INTERACT_1"/>
    <property type="match status" value="1"/>
</dbReference>
<evidence type="ECO:0000256" key="3">
    <source>
        <dbReference type="ARBA" id="ARBA00022741"/>
    </source>
</evidence>
<feature type="transmembrane region" description="Helical" evidence="7">
    <location>
        <begin position="260"/>
        <end position="284"/>
    </location>
</feature>
<dbReference type="PROSITE" id="PS50929">
    <property type="entry name" value="ABC_TM1F"/>
    <property type="match status" value="1"/>
</dbReference>
<dbReference type="AlphaFoldDB" id="A0AAW5LPU1"/>
<evidence type="ECO:0000256" key="1">
    <source>
        <dbReference type="ARBA" id="ARBA00004651"/>
    </source>
</evidence>
<dbReference type="GO" id="GO:0005524">
    <property type="term" value="F:ATP binding"/>
    <property type="evidence" value="ECO:0007669"/>
    <property type="project" value="UniProtKB-KW"/>
</dbReference>
<evidence type="ECO:0000256" key="5">
    <source>
        <dbReference type="ARBA" id="ARBA00022989"/>
    </source>
</evidence>
<dbReference type="PROSITE" id="PS50893">
    <property type="entry name" value="ABC_TRANSPORTER_2"/>
    <property type="match status" value="1"/>
</dbReference>
<gene>
    <name evidence="10" type="ORF">NSA17_02030</name>
</gene>